<dbReference type="EMBL" id="JAHMHS010000044">
    <property type="protein sequence ID" value="KAK1725222.1"/>
    <property type="molecule type" value="Genomic_DNA"/>
</dbReference>
<evidence type="ECO:0000313" key="6">
    <source>
        <dbReference type="Proteomes" id="UP001244207"/>
    </source>
</evidence>
<keyword evidence="1" id="KW-0808">Transferase</keyword>
<keyword evidence="2" id="KW-0833">Ubl conjugation pathway</keyword>
<dbReference type="AlphaFoldDB" id="A0AAD8UJ02"/>
<feature type="compositionally biased region" description="Polar residues" evidence="3">
    <location>
        <begin position="55"/>
        <end position="92"/>
    </location>
</feature>
<evidence type="ECO:0000256" key="3">
    <source>
        <dbReference type="SAM" id="MobiDB-lite"/>
    </source>
</evidence>
<dbReference type="Proteomes" id="UP001244207">
    <property type="component" value="Unassembled WGS sequence"/>
</dbReference>
<dbReference type="RefSeq" id="XP_060365277.1">
    <property type="nucleotide sequence ID" value="XM_060508215.1"/>
</dbReference>
<keyword evidence="6" id="KW-1185">Reference proteome</keyword>
<dbReference type="SMART" id="SM00212">
    <property type="entry name" value="UBCc"/>
    <property type="match status" value="1"/>
</dbReference>
<evidence type="ECO:0000256" key="2">
    <source>
        <dbReference type="ARBA" id="ARBA00022786"/>
    </source>
</evidence>
<feature type="region of interest" description="Disordered" evidence="3">
    <location>
        <begin position="409"/>
        <end position="430"/>
    </location>
</feature>
<dbReference type="GeneID" id="85392114"/>
<dbReference type="Gene3D" id="3.10.110.10">
    <property type="entry name" value="Ubiquitin Conjugating Enzyme"/>
    <property type="match status" value="1"/>
</dbReference>
<feature type="region of interest" description="Disordered" evidence="3">
    <location>
        <begin position="1007"/>
        <end position="1031"/>
    </location>
</feature>
<feature type="compositionally biased region" description="Polar residues" evidence="3">
    <location>
        <begin position="658"/>
        <end position="669"/>
    </location>
</feature>
<evidence type="ECO:0000259" key="4">
    <source>
        <dbReference type="PROSITE" id="PS50127"/>
    </source>
</evidence>
<protein>
    <recommendedName>
        <fullName evidence="4">UBC core domain-containing protein</fullName>
    </recommendedName>
</protein>
<dbReference type="InterPro" id="IPR000608">
    <property type="entry name" value="UBC"/>
</dbReference>
<evidence type="ECO:0000313" key="5">
    <source>
        <dbReference type="EMBL" id="KAK1725222.1"/>
    </source>
</evidence>
<reference evidence="5" key="1">
    <citation type="submission" date="2021-12" db="EMBL/GenBank/DDBJ databases">
        <title>Comparative genomics, transcriptomics and evolutionary studies reveal genomic signatures of adaptation to plant cell wall in hemibiotrophic fungi.</title>
        <authorList>
            <consortium name="DOE Joint Genome Institute"/>
            <person name="Baroncelli R."/>
            <person name="Diaz J.F."/>
            <person name="Benocci T."/>
            <person name="Peng M."/>
            <person name="Battaglia E."/>
            <person name="Haridas S."/>
            <person name="Andreopoulos W."/>
            <person name="Labutti K."/>
            <person name="Pangilinan J."/>
            <person name="Floch G.L."/>
            <person name="Makela M.R."/>
            <person name="Henrissat B."/>
            <person name="Grigoriev I.V."/>
            <person name="Crouch J.A."/>
            <person name="De Vries R.P."/>
            <person name="Sukno S.A."/>
            <person name="Thon M.R."/>
        </authorList>
    </citation>
    <scope>NUCLEOTIDE SEQUENCE</scope>
    <source>
        <strain evidence="5">CBS 112980</strain>
    </source>
</reference>
<comment type="caution">
    <text evidence="5">The sequence shown here is derived from an EMBL/GenBank/DDBJ whole genome shotgun (WGS) entry which is preliminary data.</text>
</comment>
<dbReference type="PANTHER" id="PTHR46116">
    <property type="entry name" value="(E3-INDEPENDENT) E2 UBIQUITIN-CONJUGATING ENZYME"/>
    <property type="match status" value="1"/>
</dbReference>
<feature type="domain" description="UBC core" evidence="4">
    <location>
        <begin position="721"/>
        <end position="888"/>
    </location>
</feature>
<sequence length="1045" mass="116862">MWIALLFTLFFTVTLIWMLYRISWPLKALRKRHKEKKSATKGNIPLALSPDSDVQVKTQDTTLGGQEAQQPSDTSPPEAGSTNETDNSTPSSGVGKPSIRSKILMTIKKSVKGKGKSSVVPLDPRSPPFQPLTFNAGMRPSWLDPGDDTSVADNNSYSARLPGMPVDGTAVSGSSKRDMWQTPYYHKNNEMPTQWVTPQPYDPTAVRAYQHTPEALAKALAPDHSTPLDRLRRPLPTPLFSPYVPSTLLRPSDNDQPSVSIIQEFSSPNPSCREEEEVLRRFIRFATGRRCPRCKRGVAIESSTIFQHASDILVDRKSIALGSHYARCSCGISYCFGCSRIGDNLRTPFASSKSTKWCCLPGRLFHIFALLCGPIAHTANPQVSILQDSQVDLIEKPLEAEKKPGSRLKSFFKTSDDQGTSKGTGYATGKIDGKKEKPNVLAYIRREDLENSMDRLPRLLAALSIAWPSTSMSSPFDRNPPPLLMVMARRSPLMVRMAELLRDDSMQEIMRQGIPYHALFGFLHVLSAHPATAPLVCDVRISYPLARTLLPVCFGYGPLTMPDKPSSSSNHGKGKGKAVELGEKQEQPQETLKSLVSLLFALRVQAESVKRLYKPTPGGLSQTIVMCDRICEISQQLEGDDPRKDNREVTVDEGSAPPSLTYSQSTVSSVAEPPPVPDDKEEKLTAARQWLSENKVQEMDSERWRSDFQIPIPDSETTVPRRMKKLVMELSMLRTTLPDGIFVRHDDTRLDAMKVLIVGPEGTPYENGLFEFDLFCPLDYPERPPKMVFRTTHSRRKFNPNLYSNGQVCFSLLGTWTGSATENWDPKKSTLLQLLVSIQAMIFSPDPVWNEPNQTFSPAASLVYKTEMRADTLVYAMSHWLHLHRNANPAAEYNPWFEVVGRHFEVNWQRILETAEIWAAEDPGSQREAENEVGMIMRERRSKERFPCGIRTLKGYFAEWATSEEELALVRLSPEEDGPIYAPVGVPSENRLDLGFDMSPPMSDADGDDEFDGEMYLPPANSISNVPPPVSHPPPEFHPFLPYIP</sequence>
<dbReference type="GO" id="GO:0016740">
    <property type="term" value="F:transferase activity"/>
    <property type="evidence" value="ECO:0007669"/>
    <property type="project" value="UniProtKB-KW"/>
</dbReference>
<dbReference type="PROSITE" id="PS50127">
    <property type="entry name" value="UBC_2"/>
    <property type="match status" value="1"/>
</dbReference>
<feature type="compositionally biased region" description="Basic and acidic residues" evidence="3">
    <location>
        <begin position="640"/>
        <end position="650"/>
    </location>
</feature>
<proteinExistence type="predicted"/>
<dbReference type="InterPro" id="IPR016135">
    <property type="entry name" value="UBQ-conjugating_enzyme/RWD"/>
</dbReference>
<dbReference type="SUPFAM" id="SSF54495">
    <property type="entry name" value="UBC-like"/>
    <property type="match status" value="1"/>
</dbReference>
<name>A0AAD8UJ02_GLOAC</name>
<gene>
    <name evidence="5" type="ORF">BDZ83DRAFT_620831</name>
</gene>
<organism evidence="5 6">
    <name type="scientific">Glomerella acutata</name>
    <name type="common">Colletotrichum acutatum</name>
    <dbReference type="NCBI Taxonomy" id="27357"/>
    <lineage>
        <taxon>Eukaryota</taxon>
        <taxon>Fungi</taxon>
        <taxon>Dikarya</taxon>
        <taxon>Ascomycota</taxon>
        <taxon>Pezizomycotina</taxon>
        <taxon>Sordariomycetes</taxon>
        <taxon>Hypocreomycetidae</taxon>
        <taxon>Glomerellales</taxon>
        <taxon>Glomerellaceae</taxon>
        <taxon>Colletotrichum</taxon>
        <taxon>Colletotrichum acutatum species complex</taxon>
    </lineage>
</organism>
<feature type="compositionally biased region" description="Basic and acidic residues" evidence="3">
    <location>
        <begin position="577"/>
        <end position="587"/>
    </location>
</feature>
<feature type="region of interest" description="Disordered" evidence="3">
    <location>
        <begin position="35"/>
        <end position="99"/>
    </location>
</feature>
<accession>A0AAD8UJ02</accession>
<evidence type="ECO:0000256" key="1">
    <source>
        <dbReference type="ARBA" id="ARBA00022679"/>
    </source>
</evidence>
<feature type="region of interest" description="Disordered" evidence="3">
    <location>
        <begin position="561"/>
        <end position="587"/>
    </location>
</feature>
<dbReference type="Pfam" id="PF00179">
    <property type="entry name" value="UQ_con"/>
    <property type="match status" value="1"/>
</dbReference>
<feature type="region of interest" description="Disordered" evidence="3">
    <location>
        <begin position="636"/>
        <end position="682"/>
    </location>
</feature>